<accession>A0ABQ1ARR1</accession>
<feature type="region of interest" description="Disordered" evidence="1">
    <location>
        <begin position="54"/>
        <end position="73"/>
    </location>
</feature>
<feature type="signal peptide" evidence="3">
    <location>
        <begin position="1"/>
        <end position="19"/>
    </location>
</feature>
<keyword evidence="2" id="KW-1133">Transmembrane helix</keyword>
<evidence type="ECO:0000256" key="2">
    <source>
        <dbReference type="SAM" id="Phobius"/>
    </source>
</evidence>
<organism evidence="4 5">
    <name type="scientific">Aspergillus udagawae</name>
    <dbReference type="NCBI Taxonomy" id="91492"/>
    <lineage>
        <taxon>Eukaryota</taxon>
        <taxon>Fungi</taxon>
        <taxon>Dikarya</taxon>
        <taxon>Ascomycota</taxon>
        <taxon>Pezizomycotina</taxon>
        <taxon>Eurotiomycetes</taxon>
        <taxon>Eurotiomycetidae</taxon>
        <taxon>Eurotiales</taxon>
        <taxon>Aspergillaceae</taxon>
        <taxon>Aspergillus</taxon>
        <taxon>Aspergillus subgen. Fumigati</taxon>
    </lineage>
</organism>
<gene>
    <name evidence="4" type="ORF">IFM53868_04965</name>
</gene>
<feature type="transmembrane region" description="Helical" evidence="2">
    <location>
        <begin position="146"/>
        <end position="168"/>
    </location>
</feature>
<evidence type="ECO:0000256" key="1">
    <source>
        <dbReference type="SAM" id="MobiDB-lite"/>
    </source>
</evidence>
<evidence type="ECO:0000313" key="4">
    <source>
        <dbReference type="EMBL" id="GFF86899.1"/>
    </source>
</evidence>
<comment type="caution">
    <text evidence="4">The sequence shown here is derived from an EMBL/GenBank/DDBJ whole genome shotgun (WGS) entry which is preliminary data.</text>
</comment>
<feature type="chain" id="PRO_5047478190" evidence="3">
    <location>
        <begin position="20"/>
        <end position="171"/>
    </location>
</feature>
<evidence type="ECO:0000256" key="3">
    <source>
        <dbReference type="SAM" id="SignalP"/>
    </source>
</evidence>
<name>A0ABQ1ARR1_9EURO</name>
<evidence type="ECO:0000313" key="5">
    <source>
        <dbReference type="Proteomes" id="UP000465266"/>
    </source>
</evidence>
<protein>
    <submittedName>
        <fullName evidence="4">Uncharacterized protein</fullName>
    </submittedName>
</protein>
<keyword evidence="2" id="KW-0472">Membrane</keyword>
<sequence length="171" mass="19019">MNVLQIHILNLLLIQFTLPIKLSHLRPLLIHLPLLQPITIPILILPPILDTSETPPHTSHNKPLKYPTPTDSLHRSNAIPSPSQLRHCIEMYGAWNSPRASSPPPSISKNPRLPKQEGHGSEVVPVPVQRLQGWIVGQVVQGILPLASWLLASVVFEVMAVFVCVLTLKLW</sequence>
<feature type="region of interest" description="Disordered" evidence="1">
    <location>
        <begin position="98"/>
        <end position="121"/>
    </location>
</feature>
<proteinExistence type="predicted"/>
<keyword evidence="2" id="KW-0812">Transmembrane</keyword>
<dbReference type="Proteomes" id="UP000465266">
    <property type="component" value="Unassembled WGS sequence"/>
</dbReference>
<keyword evidence="3" id="KW-0732">Signal</keyword>
<reference evidence="4 5" key="1">
    <citation type="submission" date="2020-01" db="EMBL/GenBank/DDBJ databases">
        <title>Draft genome sequence of Aspergillus udagawae IFM 53868.</title>
        <authorList>
            <person name="Takahashi H."/>
            <person name="Yaguchi T."/>
        </authorList>
    </citation>
    <scope>NUCLEOTIDE SEQUENCE [LARGE SCALE GENOMIC DNA]</scope>
    <source>
        <strain evidence="4 5">IFM 53868</strain>
    </source>
</reference>
<keyword evidence="5" id="KW-1185">Reference proteome</keyword>
<dbReference type="EMBL" id="BLKG01000047">
    <property type="protein sequence ID" value="GFF86899.1"/>
    <property type="molecule type" value="Genomic_DNA"/>
</dbReference>